<evidence type="ECO:0000256" key="6">
    <source>
        <dbReference type="ARBA" id="ARBA00022840"/>
    </source>
</evidence>
<sequence>MSTFIDIPVTEEPPSYSNIYNNGTESTDVYDQRTPIHYFERSLDEDAESEEISLNSESPTATATAILGSHVQRYTTARSSSIPFQSPYNSEDIHHDDHSTSVSIPNGRRRSSVAQGSICSTWLESMGHNFPENITRMDSNEIVSPHVDSVESRFQIPLTKLQEKRHLNTKTRRSQSVSYQNTKMFKNFLFHRRDSDIGIINEEGNDNITKGSLPKGRHLIDNINKLPFEQKYEYTGDTLGEGSGGAVKVVKRKSDNVMFAVKAFHPYSDIIPEGKQQILSSVNTTHQSYLKKIKAEYCISSILKHPNVISTIEIVESKDNSTLLQVMEYVEFDLFAIVMSEQLYYPEACCYFWQLLKGVQYLHEIGLAHRDLKLDNLVVNKNGQLKIIDFGAAVVYKSPYIEHIGDVTVTNTDYDNHIISGLTTCPSSIIMAKGIVGSDPYLPPELYIFETYDPRAADIWAIGIVFVCMILRSFPWQYPKLKDSGFRRFCLCRNNATTLNELVTRGIDIPLDEMVVHYENEDSLEENHSNNIVGPMRLLGPLPEDTHKIILQILDPSPVRRPSIEAILEDEWVQAIDHCDINYCGKDHEHTRLDPSKSHIANLRSSSD</sequence>
<dbReference type="AlphaFoldDB" id="A0A9P6W6K9"/>
<protein>
    <recommendedName>
        <fullName evidence="1">non-specific serine/threonine protein kinase</fullName>
        <ecNumber evidence="1">2.7.11.1</ecNumber>
    </recommendedName>
</protein>
<keyword evidence="5" id="KW-0418">Kinase</keyword>
<evidence type="ECO:0000256" key="2">
    <source>
        <dbReference type="ARBA" id="ARBA00022527"/>
    </source>
</evidence>
<dbReference type="Gene3D" id="1.10.510.10">
    <property type="entry name" value="Transferase(Phosphotransferase) domain 1"/>
    <property type="match status" value="1"/>
</dbReference>
<reference evidence="12 13" key="1">
    <citation type="submission" date="2020-11" db="EMBL/GenBank/DDBJ databases">
        <title>Kefir isolates.</title>
        <authorList>
            <person name="Marcisauskas S."/>
            <person name="Kim Y."/>
            <person name="Blasche S."/>
        </authorList>
    </citation>
    <scope>NUCLEOTIDE SEQUENCE [LARGE SCALE GENOMIC DNA]</scope>
    <source>
        <strain evidence="12 13">OG2</strain>
    </source>
</reference>
<evidence type="ECO:0000313" key="12">
    <source>
        <dbReference type="EMBL" id="KAG0665322.1"/>
    </source>
</evidence>
<dbReference type="OrthoDB" id="6513151at2759"/>
<evidence type="ECO:0000256" key="7">
    <source>
        <dbReference type="ARBA" id="ARBA00047899"/>
    </source>
</evidence>
<dbReference type="GO" id="GO:0004674">
    <property type="term" value="F:protein serine/threonine kinase activity"/>
    <property type="evidence" value="ECO:0007669"/>
    <property type="project" value="UniProtKB-KW"/>
</dbReference>
<evidence type="ECO:0000256" key="10">
    <source>
        <dbReference type="SAM" id="MobiDB-lite"/>
    </source>
</evidence>
<dbReference type="Proteomes" id="UP000750334">
    <property type="component" value="Unassembled WGS sequence"/>
</dbReference>
<dbReference type="PANTHER" id="PTHR24343:SF113">
    <property type="entry name" value="NITROGEN PERMEASE REACTIVATOR PROTEIN-RELATED"/>
    <property type="match status" value="1"/>
</dbReference>
<keyword evidence="13" id="KW-1185">Reference proteome</keyword>
<comment type="catalytic activity">
    <reaction evidence="7">
        <text>L-threonyl-[protein] + ATP = O-phospho-L-threonyl-[protein] + ADP + H(+)</text>
        <dbReference type="Rhea" id="RHEA:46608"/>
        <dbReference type="Rhea" id="RHEA-COMP:11060"/>
        <dbReference type="Rhea" id="RHEA-COMP:11605"/>
        <dbReference type="ChEBI" id="CHEBI:15378"/>
        <dbReference type="ChEBI" id="CHEBI:30013"/>
        <dbReference type="ChEBI" id="CHEBI:30616"/>
        <dbReference type="ChEBI" id="CHEBI:61977"/>
        <dbReference type="ChEBI" id="CHEBI:456216"/>
        <dbReference type="EC" id="2.7.11.1"/>
    </reaction>
</comment>
<evidence type="ECO:0000259" key="11">
    <source>
        <dbReference type="PROSITE" id="PS50011"/>
    </source>
</evidence>
<dbReference type="EMBL" id="PUHR01000113">
    <property type="protein sequence ID" value="KAG0665322.1"/>
    <property type="molecule type" value="Genomic_DNA"/>
</dbReference>
<evidence type="ECO:0000256" key="9">
    <source>
        <dbReference type="PROSITE-ProRule" id="PRU10141"/>
    </source>
</evidence>
<dbReference type="GO" id="GO:0005829">
    <property type="term" value="C:cytosol"/>
    <property type="evidence" value="ECO:0007669"/>
    <property type="project" value="TreeGrafter"/>
</dbReference>
<comment type="caution">
    <text evidence="12">The sequence shown here is derived from an EMBL/GenBank/DDBJ whole genome shotgun (WGS) entry which is preliminary data.</text>
</comment>
<dbReference type="InterPro" id="IPR017441">
    <property type="entry name" value="Protein_kinase_ATP_BS"/>
</dbReference>
<keyword evidence="4 9" id="KW-0547">Nucleotide-binding</keyword>
<dbReference type="PROSITE" id="PS50011">
    <property type="entry name" value="PROTEIN_KINASE_DOM"/>
    <property type="match status" value="1"/>
</dbReference>
<dbReference type="EC" id="2.7.11.1" evidence="1"/>
<evidence type="ECO:0000256" key="5">
    <source>
        <dbReference type="ARBA" id="ARBA00022777"/>
    </source>
</evidence>
<comment type="catalytic activity">
    <reaction evidence="8">
        <text>L-seryl-[protein] + ATP = O-phospho-L-seryl-[protein] + ADP + H(+)</text>
        <dbReference type="Rhea" id="RHEA:17989"/>
        <dbReference type="Rhea" id="RHEA-COMP:9863"/>
        <dbReference type="Rhea" id="RHEA-COMP:11604"/>
        <dbReference type="ChEBI" id="CHEBI:15378"/>
        <dbReference type="ChEBI" id="CHEBI:29999"/>
        <dbReference type="ChEBI" id="CHEBI:30616"/>
        <dbReference type="ChEBI" id="CHEBI:83421"/>
        <dbReference type="ChEBI" id="CHEBI:456216"/>
        <dbReference type="EC" id="2.7.11.1"/>
    </reaction>
</comment>
<dbReference type="SUPFAM" id="SSF56112">
    <property type="entry name" value="Protein kinase-like (PK-like)"/>
    <property type="match status" value="1"/>
</dbReference>
<keyword evidence="2" id="KW-0723">Serine/threonine-protein kinase</keyword>
<evidence type="ECO:0000313" key="13">
    <source>
        <dbReference type="Proteomes" id="UP000750334"/>
    </source>
</evidence>
<keyword evidence="6 9" id="KW-0067">ATP-binding</keyword>
<name>A0A9P6W6K9_MAUEX</name>
<evidence type="ECO:0000256" key="3">
    <source>
        <dbReference type="ARBA" id="ARBA00022679"/>
    </source>
</evidence>
<dbReference type="InterPro" id="IPR008271">
    <property type="entry name" value="Ser/Thr_kinase_AS"/>
</dbReference>
<accession>A0A9P6W6K9</accession>
<feature type="region of interest" description="Disordered" evidence="10">
    <location>
        <begin position="86"/>
        <end position="110"/>
    </location>
</feature>
<dbReference type="SMART" id="SM00220">
    <property type="entry name" value="S_TKc"/>
    <property type="match status" value="1"/>
</dbReference>
<feature type="binding site" evidence="9">
    <location>
        <position position="262"/>
    </location>
    <ligand>
        <name>ATP</name>
        <dbReference type="ChEBI" id="CHEBI:30616"/>
    </ligand>
</feature>
<keyword evidence="3" id="KW-0808">Transferase</keyword>
<feature type="domain" description="Protein kinase" evidence="11">
    <location>
        <begin position="233"/>
        <end position="573"/>
    </location>
</feature>
<gene>
    <name evidence="12" type="primary">NPR1_1</name>
    <name evidence="12" type="ORF">C6P45_000460</name>
</gene>
<dbReference type="PROSITE" id="PS00107">
    <property type="entry name" value="PROTEIN_KINASE_ATP"/>
    <property type="match status" value="1"/>
</dbReference>
<organism evidence="12 13">
    <name type="scientific">Maudiozyma exigua</name>
    <name type="common">Yeast</name>
    <name type="synonym">Kazachstania exigua</name>
    <dbReference type="NCBI Taxonomy" id="34358"/>
    <lineage>
        <taxon>Eukaryota</taxon>
        <taxon>Fungi</taxon>
        <taxon>Dikarya</taxon>
        <taxon>Ascomycota</taxon>
        <taxon>Saccharomycotina</taxon>
        <taxon>Saccharomycetes</taxon>
        <taxon>Saccharomycetales</taxon>
        <taxon>Saccharomycetaceae</taxon>
        <taxon>Maudiozyma</taxon>
    </lineage>
</organism>
<dbReference type="InterPro" id="IPR011009">
    <property type="entry name" value="Kinase-like_dom_sf"/>
</dbReference>
<dbReference type="PROSITE" id="PS00108">
    <property type="entry name" value="PROTEIN_KINASE_ST"/>
    <property type="match status" value="1"/>
</dbReference>
<dbReference type="GO" id="GO:0005524">
    <property type="term" value="F:ATP binding"/>
    <property type="evidence" value="ECO:0007669"/>
    <property type="project" value="UniProtKB-UniRule"/>
</dbReference>
<evidence type="ECO:0000256" key="4">
    <source>
        <dbReference type="ARBA" id="ARBA00022741"/>
    </source>
</evidence>
<evidence type="ECO:0000256" key="1">
    <source>
        <dbReference type="ARBA" id="ARBA00012513"/>
    </source>
</evidence>
<dbReference type="PANTHER" id="PTHR24343">
    <property type="entry name" value="SERINE/THREONINE KINASE"/>
    <property type="match status" value="1"/>
</dbReference>
<dbReference type="Gene3D" id="3.30.200.20">
    <property type="entry name" value="Phosphorylase Kinase, domain 1"/>
    <property type="match status" value="1"/>
</dbReference>
<dbReference type="InterPro" id="IPR000719">
    <property type="entry name" value="Prot_kinase_dom"/>
</dbReference>
<evidence type="ECO:0000256" key="8">
    <source>
        <dbReference type="ARBA" id="ARBA00048679"/>
    </source>
</evidence>
<proteinExistence type="predicted"/>
<dbReference type="Pfam" id="PF00069">
    <property type="entry name" value="Pkinase"/>
    <property type="match status" value="1"/>
</dbReference>